<gene>
    <name evidence="5" type="ORF">FBY41_4489</name>
</gene>
<feature type="transmembrane region" description="Helical" evidence="2">
    <location>
        <begin position="141"/>
        <end position="166"/>
    </location>
</feature>
<proteinExistence type="predicted"/>
<feature type="domain" description="DUF4190" evidence="3">
    <location>
        <begin position="102"/>
        <end position="159"/>
    </location>
</feature>
<dbReference type="Pfam" id="PF13828">
    <property type="entry name" value="DUF4190"/>
    <property type="match status" value="1"/>
</dbReference>
<sequence length="298" mass="30393">MLPGVTVDLPPPSGAPQPPPQPTAAAEADTVPAPLMPPPYAAAPPHPAHPDFPGQPGQPGQSGQPSQPGQLDQFGQPGQYGQPGPSGLPFAPAGPPRRNGVAIAALCCGIAGFIPVVGVIAIVLGVIALHQLRAGFQRGRGMAITGIVLGALTTLAWTALIVIAIATGVTAEPERSSSGQVSGQSQVFIDKLKAGDCFSGGKKDQIDLVTAIPCTSPHESQVVAIIQLPDGPYPGEDAVTSEAEQGCTDKADPLITDRAYDELDPSYVYPDADTWRGDRSVLCLVEAPSGTTTGSALK</sequence>
<evidence type="ECO:0000313" key="6">
    <source>
        <dbReference type="Proteomes" id="UP000316747"/>
    </source>
</evidence>
<evidence type="ECO:0000256" key="1">
    <source>
        <dbReference type="SAM" id="MobiDB-lite"/>
    </source>
</evidence>
<comment type="caution">
    <text evidence="5">The sequence shown here is derived from an EMBL/GenBank/DDBJ whole genome shotgun (WGS) entry which is preliminary data.</text>
</comment>
<keyword evidence="2" id="KW-0812">Transmembrane</keyword>
<keyword evidence="2" id="KW-0472">Membrane</keyword>
<dbReference type="InterPro" id="IPR025241">
    <property type="entry name" value="DUF4190"/>
</dbReference>
<keyword evidence="6" id="KW-1185">Reference proteome</keyword>
<name>A0A543HA06_9MICO</name>
<evidence type="ECO:0000256" key="2">
    <source>
        <dbReference type="SAM" id="Phobius"/>
    </source>
</evidence>
<dbReference type="Proteomes" id="UP000316747">
    <property type="component" value="Unassembled WGS sequence"/>
</dbReference>
<feature type="compositionally biased region" description="Low complexity" evidence="1">
    <location>
        <begin position="51"/>
        <end position="89"/>
    </location>
</feature>
<reference evidence="5 6" key="1">
    <citation type="submission" date="2019-06" db="EMBL/GenBank/DDBJ databases">
        <title>Genome sequencing of plant associated microbes to promote plant fitness in Sorghum bicolor and Oryza sativa.</title>
        <authorList>
            <person name="Coleman-Derr D."/>
        </authorList>
    </citation>
    <scope>NUCLEOTIDE SEQUENCE [LARGE SCALE GENOMIC DNA]</scope>
    <source>
        <strain evidence="5 6">KV-663</strain>
    </source>
</reference>
<feature type="transmembrane region" description="Helical" evidence="2">
    <location>
        <begin position="101"/>
        <end position="129"/>
    </location>
</feature>
<evidence type="ECO:0000259" key="4">
    <source>
        <dbReference type="Pfam" id="PF13845"/>
    </source>
</evidence>
<accession>A0A543HA06</accession>
<evidence type="ECO:0000313" key="5">
    <source>
        <dbReference type="EMBL" id="TQM55161.1"/>
    </source>
</evidence>
<dbReference type="InterPro" id="IPR026004">
    <property type="entry name" value="Septum_form"/>
</dbReference>
<evidence type="ECO:0000259" key="3">
    <source>
        <dbReference type="Pfam" id="PF13828"/>
    </source>
</evidence>
<dbReference type="Pfam" id="PF13845">
    <property type="entry name" value="Septum_form"/>
    <property type="match status" value="1"/>
</dbReference>
<feature type="region of interest" description="Disordered" evidence="1">
    <location>
        <begin position="1"/>
        <end position="93"/>
    </location>
</feature>
<feature type="compositionally biased region" description="Pro residues" evidence="1">
    <location>
        <begin position="9"/>
        <end position="22"/>
    </location>
</feature>
<feature type="domain" description="Septum formation-related" evidence="4">
    <location>
        <begin position="176"/>
        <end position="283"/>
    </location>
</feature>
<organism evidence="5 6">
    <name type="scientific">Humibacillus xanthopallidus</name>
    <dbReference type="NCBI Taxonomy" id="412689"/>
    <lineage>
        <taxon>Bacteria</taxon>
        <taxon>Bacillati</taxon>
        <taxon>Actinomycetota</taxon>
        <taxon>Actinomycetes</taxon>
        <taxon>Micrococcales</taxon>
        <taxon>Intrasporangiaceae</taxon>
        <taxon>Humibacillus</taxon>
    </lineage>
</organism>
<dbReference type="EMBL" id="VFPM01000005">
    <property type="protein sequence ID" value="TQM55161.1"/>
    <property type="molecule type" value="Genomic_DNA"/>
</dbReference>
<dbReference type="AlphaFoldDB" id="A0A543HA06"/>
<protein>
    <submittedName>
        <fullName evidence="5">Putative regulator of septum formation</fullName>
    </submittedName>
</protein>
<feature type="compositionally biased region" description="Pro residues" evidence="1">
    <location>
        <begin position="34"/>
        <end position="47"/>
    </location>
</feature>
<keyword evidence="2" id="KW-1133">Transmembrane helix</keyword>